<dbReference type="Gene3D" id="2.40.50.230">
    <property type="entry name" value="Gp5 N-terminal domain"/>
    <property type="match status" value="1"/>
</dbReference>
<feature type="domain" description="Gp5/Type VI secretion system Vgr protein OB-fold" evidence="2">
    <location>
        <begin position="70"/>
        <end position="101"/>
    </location>
</feature>
<reference evidence="3" key="1">
    <citation type="submission" date="2022-11" db="EMBL/GenBank/DDBJ databases">
        <title>Minimal conservation of predation-associated metabolite biosynthetic gene clusters underscores biosynthetic potential of Myxococcota including descriptions for ten novel species: Archangium lansinium sp. nov., Myxococcus landrumus sp. nov., Nannocystis bai.</title>
        <authorList>
            <person name="Ahearne A."/>
            <person name="Stevens C."/>
            <person name="Dowd S."/>
        </authorList>
    </citation>
    <scope>NUCLEOTIDE SEQUENCE</scope>
    <source>
        <strain evidence="3">Fl3</strain>
    </source>
</reference>
<protein>
    <submittedName>
        <fullName evidence="3">Phage baseplate assembly protein V</fullName>
    </submittedName>
</protein>
<dbReference type="InterPro" id="IPR006531">
    <property type="entry name" value="Gp5/Vgr_OB"/>
</dbReference>
<evidence type="ECO:0000313" key="4">
    <source>
        <dbReference type="Proteomes" id="UP001164459"/>
    </source>
</evidence>
<gene>
    <name evidence="3" type="ORF">O0S08_33050</name>
</gene>
<proteinExistence type="predicted"/>
<name>A0ABY7GVQ6_9BACT</name>
<feature type="region of interest" description="Disordered" evidence="1">
    <location>
        <begin position="1"/>
        <end position="29"/>
    </location>
</feature>
<dbReference type="SUPFAM" id="SSF69349">
    <property type="entry name" value="Phage fibre proteins"/>
    <property type="match status" value="1"/>
</dbReference>
<accession>A0ABY7GVQ6</accession>
<evidence type="ECO:0000256" key="1">
    <source>
        <dbReference type="SAM" id="MobiDB-lite"/>
    </source>
</evidence>
<dbReference type="RefSeq" id="WP_269033406.1">
    <property type="nucleotide sequence ID" value="NZ_CP114040.1"/>
</dbReference>
<dbReference type="SUPFAM" id="SSF69255">
    <property type="entry name" value="gp5 N-terminal domain-like"/>
    <property type="match status" value="1"/>
</dbReference>
<keyword evidence="4" id="KW-1185">Reference proteome</keyword>
<evidence type="ECO:0000313" key="3">
    <source>
        <dbReference type="EMBL" id="WAS91042.1"/>
    </source>
</evidence>
<dbReference type="InterPro" id="IPR037026">
    <property type="entry name" value="Vgr_OB-fold_dom_sf"/>
</dbReference>
<evidence type="ECO:0000259" key="2">
    <source>
        <dbReference type="Pfam" id="PF04717"/>
    </source>
</evidence>
<dbReference type="Pfam" id="PF04717">
    <property type="entry name" value="Phage_base_V"/>
    <property type="match status" value="1"/>
</dbReference>
<sequence>MFDELQQGLGAQGRGQHHGKYPGTVKDNAPADAEVPGSILVQVAFFQERDPGNPAAVRPMECIARPCLPPGVFFVPDVEAAVWVEFVAGDLTHPIWTGAWYPEEAAPATPEGEQPTADQRLLRSVAGHVLCLDDTAGSERVVLQDPNEHVLTMNKDGVELKCGASVSLQLKSDAIVLACGSSKITLDNQGIRLEAGGHHFTMESGGTTLNGQLVVLKPIIDWLTAHVHSAPNAAATQATELVAPYFVSQLPG</sequence>
<organism evidence="3 4">
    <name type="scientific">Nannocystis punicea</name>
    <dbReference type="NCBI Taxonomy" id="2995304"/>
    <lineage>
        <taxon>Bacteria</taxon>
        <taxon>Pseudomonadati</taxon>
        <taxon>Myxococcota</taxon>
        <taxon>Polyangia</taxon>
        <taxon>Nannocystales</taxon>
        <taxon>Nannocystaceae</taxon>
        <taxon>Nannocystis</taxon>
    </lineage>
</organism>
<dbReference type="Proteomes" id="UP001164459">
    <property type="component" value="Chromosome"/>
</dbReference>
<dbReference type="EMBL" id="CP114040">
    <property type="protein sequence ID" value="WAS91042.1"/>
    <property type="molecule type" value="Genomic_DNA"/>
</dbReference>